<protein>
    <submittedName>
        <fullName evidence="1">Uncharacterized protein</fullName>
    </submittedName>
</protein>
<dbReference type="PATRIC" id="fig|1461584.3.peg.148"/>
<dbReference type="AlphaFoldDB" id="A0A078MN24"/>
<dbReference type="EMBL" id="LN483070">
    <property type="protein sequence ID" value="CEA06827.1"/>
    <property type="molecule type" value="Genomic_DNA"/>
</dbReference>
<proteinExistence type="predicted"/>
<sequence>MPSFRAQLEILALHPGQRPEAVMDTAVAVLGSLHLVEANQLDIAAGIPRITLRFLVDPADWEAESRQATRAALSMRHAVTEVADVGRLRILRRRRGRWEPV</sequence>
<evidence type="ECO:0000313" key="1">
    <source>
        <dbReference type="EMBL" id="CEA06827.1"/>
    </source>
</evidence>
<organism evidence="1">
    <name type="scientific">Arthrobacter saudimassiliensis</name>
    <dbReference type="NCBI Taxonomy" id="1461584"/>
    <lineage>
        <taxon>Bacteria</taxon>
        <taxon>Bacillati</taxon>
        <taxon>Actinomycetota</taxon>
        <taxon>Actinomycetes</taxon>
        <taxon>Micrococcales</taxon>
        <taxon>Micrococcaceae</taxon>
        <taxon>Arthrobacter</taxon>
    </lineage>
</organism>
<accession>A0A078MN24</accession>
<gene>
    <name evidence="1" type="ORF">BN1051_00152</name>
</gene>
<reference evidence="1" key="1">
    <citation type="submission" date="2014-07" db="EMBL/GenBank/DDBJ databases">
        <authorList>
            <person name="Urmite Genomes Urmite Genomes"/>
        </authorList>
    </citation>
    <scope>NUCLEOTIDE SEQUENCE</scope>
    <source>
        <strain evidence="1">11W110_air</strain>
    </source>
</reference>
<name>A0A078MN24_9MICC</name>